<protein>
    <submittedName>
        <fullName evidence="3">Uncharacterized protein</fullName>
    </submittedName>
</protein>
<sequence>MSNKSSSKTSRSYETNNISQQGEANVIGDRNSTTIYRADAITLDNIAKALAAGVEDLSEAGRRQVEAALSTTEKINRDSLDGMEGVSKEALKRNEAVSRAALQFSEKSSMSAMDFVANFTEREQIGSEGEQLRTLQYVAAAVAVALVGIAWASKGSFKA</sequence>
<accession>A0ABX0PNU2</accession>
<feature type="transmembrane region" description="Helical" evidence="2">
    <location>
        <begin position="134"/>
        <end position="153"/>
    </location>
</feature>
<keyword evidence="4" id="KW-1185">Reference proteome</keyword>
<proteinExistence type="predicted"/>
<evidence type="ECO:0000313" key="3">
    <source>
        <dbReference type="EMBL" id="NIC03973.1"/>
    </source>
</evidence>
<dbReference type="Proteomes" id="UP001318321">
    <property type="component" value="Unassembled WGS sequence"/>
</dbReference>
<keyword evidence="2" id="KW-0812">Transmembrane</keyword>
<keyword evidence="2" id="KW-0472">Membrane</keyword>
<dbReference type="EMBL" id="JAAQTO010000002">
    <property type="protein sequence ID" value="NIC03973.1"/>
    <property type="molecule type" value="Genomic_DNA"/>
</dbReference>
<comment type="caution">
    <text evidence="3">The sequence shown here is derived from an EMBL/GenBank/DDBJ whole genome shotgun (WGS) entry which is preliminary data.</text>
</comment>
<feature type="compositionally biased region" description="Polar residues" evidence="1">
    <location>
        <begin position="13"/>
        <end position="23"/>
    </location>
</feature>
<organism evidence="3 4">
    <name type="scientific">Billgrantia bachuensis</name>
    <dbReference type="NCBI Taxonomy" id="2717286"/>
    <lineage>
        <taxon>Bacteria</taxon>
        <taxon>Pseudomonadati</taxon>
        <taxon>Pseudomonadota</taxon>
        <taxon>Gammaproteobacteria</taxon>
        <taxon>Oceanospirillales</taxon>
        <taxon>Halomonadaceae</taxon>
        <taxon>Billgrantia</taxon>
    </lineage>
</organism>
<evidence type="ECO:0000256" key="1">
    <source>
        <dbReference type="SAM" id="MobiDB-lite"/>
    </source>
</evidence>
<evidence type="ECO:0000313" key="4">
    <source>
        <dbReference type="Proteomes" id="UP001318321"/>
    </source>
</evidence>
<name>A0ABX0PNU2_9GAMM</name>
<feature type="region of interest" description="Disordered" evidence="1">
    <location>
        <begin position="1"/>
        <end position="25"/>
    </location>
</feature>
<dbReference type="RefSeq" id="WP_167110066.1">
    <property type="nucleotide sequence ID" value="NZ_JAAQTO010000002.1"/>
</dbReference>
<keyword evidence="2" id="KW-1133">Transmembrane helix</keyword>
<evidence type="ECO:0000256" key="2">
    <source>
        <dbReference type="SAM" id="Phobius"/>
    </source>
</evidence>
<reference evidence="3 4" key="1">
    <citation type="submission" date="2020-03" db="EMBL/GenBank/DDBJ databases">
        <title>Identification of Halomonas strains.</title>
        <authorList>
            <person name="Xiao Z."/>
            <person name="Dong F."/>
            <person name="Wang Z."/>
            <person name="Zhao J.-Y."/>
        </authorList>
    </citation>
    <scope>NUCLEOTIDE SEQUENCE [LARGE SCALE GENOMIC DNA]</scope>
    <source>
        <strain evidence="3 4">DX6</strain>
    </source>
</reference>
<feature type="compositionally biased region" description="Low complexity" evidence="1">
    <location>
        <begin position="1"/>
        <end position="12"/>
    </location>
</feature>
<gene>
    <name evidence="3" type="ORF">HBJ55_00825</name>
</gene>